<dbReference type="Gene3D" id="2.130.10.10">
    <property type="entry name" value="YVTN repeat-like/Quinoprotein amine dehydrogenase"/>
    <property type="match status" value="1"/>
</dbReference>
<dbReference type="EMBL" id="UZAE01003059">
    <property type="protein sequence ID" value="VDO00259.1"/>
    <property type="molecule type" value="Genomic_DNA"/>
</dbReference>
<dbReference type="InterPro" id="IPR036322">
    <property type="entry name" value="WD40_repeat_dom_sf"/>
</dbReference>
<dbReference type="Proteomes" id="UP000278807">
    <property type="component" value="Unassembled WGS sequence"/>
</dbReference>
<organism evidence="1 2">
    <name type="scientific">Rodentolepis nana</name>
    <name type="common">Dwarf tapeworm</name>
    <name type="synonym">Hymenolepis nana</name>
    <dbReference type="NCBI Taxonomy" id="102285"/>
    <lineage>
        <taxon>Eukaryota</taxon>
        <taxon>Metazoa</taxon>
        <taxon>Spiralia</taxon>
        <taxon>Lophotrochozoa</taxon>
        <taxon>Platyhelminthes</taxon>
        <taxon>Cestoda</taxon>
        <taxon>Eucestoda</taxon>
        <taxon>Cyclophyllidea</taxon>
        <taxon>Hymenolepididae</taxon>
        <taxon>Rodentolepis</taxon>
    </lineage>
</organism>
<sequence length="416" mass="45450">MSPLGTCLLFSESPSSTPPPCSAVTTGFSELSLRRRLSRGSDISPSSQLTPLPSLAVQKPICLTIYSILAQSHAKFTLVKSRDLHLPAQLGERVNQVVVVTASISLDDSMVIIGLSNGRLWIYSLDEIGWVVCIASSIPLKANPFFSALMSARTPRPKPECSPLDSSVSYDNPKLVDFALTDGKVAKACIFIHWPNQSKVPVNPGGWVPPCNPLVAAAIDNLVLVWAFENKLPEKVEDLQNPENIVTNSRAQFCLPCSPTATITTLDSQPFENYCLIAAGLTNGRAVIWSLPERHKIFDVCVHCTPVSSIRLSPYGYCRSPTATPTSSPPGLATITASDLVAVTTAAEDGVVKAWEFPWQCTKRPPSTVCWKLFFHIRNFCLFSFYPVHVDQTFLVTIISATISVDIVHKLFPDFF</sequence>
<proteinExistence type="predicted"/>
<name>A0A3P7S1X5_RODNA</name>
<dbReference type="AlphaFoldDB" id="A0A3P7S1X5"/>
<dbReference type="OrthoDB" id="1357022at2759"/>
<gene>
    <name evidence="1" type="ORF">HNAJ_LOCUS4399</name>
</gene>
<keyword evidence="2" id="KW-1185">Reference proteome</keyword>
<protein>
    <submittedName>
        <fullName evidence="1">Uncharacterized protein</fullName>
    </submittedName>
</protein>
<evidence type="ECO:0000313" key="1">
    <source>
        <dbReference type="EMBL" id="VDO00259.1"/>
    </source>
</evidence>
<accession>A0A3P7S1X5</accession>
<dbReference type="SUPFAM" id="SSF50978">
    <property type="entry name" value="WD40 repeat-like"/>
    <property type="match status" value="1"/>
</dbReference>
<reference evidence="1 2" key="1">
    <citation type="submission" date="2018-11" db="EMBL/GenBank/DDBJ databases">
        <authorList>
            <consortium name="Pathogen Informatics"/>
        </authorList>
    </citation>
    <scope>NUCLEOTIDE SEQUENCE [LARGE SCALE GENOMIC DNA]</scope>
</reference>
<dbReference type="InterPro" id="IPR015943">
    <property type="entry name" value="WD40/YVTN_repeat-like_dom_sf"/>
</dbReference>
<evidence type="ECO:0000313" key="2">
    <source>
        <dbReference type="Proteomes" id="UP000278807"/>
    </source>
</evidence>